<dbReference type="AlphaFoldDB" id="A0A2S0NGZ7"/>
<feature type="region of interest" description="Disordered" evidence="1">
    <location>
        <begin position="120"/>
        <end position="145"/>
    </location>
</feature>
<gene>
    <name evidence="2" type="ORF">C6569_21265</name>
</gene>
<reference evidence="2 3" key="1">
    <citation type="submission" date="2018-03" db="EMBL/GenBank/DDBJ databases">
        <title>Genome sequencing of Phreatobacter sp.</title>
        <authorList>
            <person name="Kim S.-J."/>
            <person name="Heo J."/>
            <person name="Kwon S.-W."/>
        </authorList>
    </citation>
    <scope>NUCLEOTIDE SEQUENCE [LARGE SCALE GENOMIC DNA]</scope>
    <source>
        <strain evidence="2 3">S-12</strain>
    </source>
</reference>
<evidence type="ECO:0000313" key="2">
    <source>
        <dbReference type="EMBL" id="AVO47367.1"/>
    </source>
</evidence>
<evidence type="ECO:0000256" key="1">
    <source>
        <dbReference type="SAM" id="MobiDB-lite"/>
    </source>
</evidence>
<proteinExistence type="predicted"/>
<keyword evidence="3" id="KW-1185">Reference proteome</keyword>
<protein>
    <recommendedName>
        <fullName evidence="4">DUF2161 domain-containing phosphodiesterase</fullName>
    </recommendedName>
</protein>
<dbReference type="InterPro" id="IPR018679">
    <property type="entry name" value="DUF2161"/>
</dbReference>
<dbReference type="OrthoDB" id="9795163at2"/>
<dbReference type="EMBL" id="CP027668">
    <property type="protein sequence ID" value="AVO47367.1"/>
    <property type="molecule type" value="Genomic_DNA"/>
</dbReference>
<name>A0A2S0NGZ7_9HYPH</name>
<evidence type="ECO:0008006" key="4">
    <source>
        <dbReference type="Google" id="ProtNLM"/>
    </source>
</evidence>
<dbReference type="Pfam" id="PF09929">
    <property type="entry name" value="DUF2161"/>
    <property type="match status" value="1"/>
</dbReference>
<dbReference type="Proteomes" id="UP000237889">
    <property type="component" value="Chromosome"/>
</dbReference>
<organism evidence="2 3">
    <name type="scientific">Phreatobacter cathodiphilus</name>
    <dbReference type="NCBI Taxonomy" id="1868589"/>
    <lineage>
        <taxon>Bacteria</taxon>
        <taxon>Pseudomonadati</taxon>
        <taxon>Pseudomonadota</taxon>
        <taxon>Alphaproteobacteria</taxon>
        <taxon>Hyphomicrobiales</taxon>
        <taxon>Phreatobacteraceae</taxon>
        <taxon>Phreatobacter</taxon>
    </lineage>
</organism>
<accession>A0A2S0NGZ7</accession>
<feature type="compositionally biased region" description="Basic residues" evidence="1">
    <location>
        <begin position="120"/>
        <end position="135"/>
    </location>
</feature>
<dbReference type="KEGG" id="phr:C6569_21265"/>
<evidence type="ECO:0000313" key="3">
    <source>
        <dbReference type="Proteomes" id="UP000237889"/>
    </source>
</evidence>
<dbReference type="RefSeq" id="WP_106750737.1">
    <property type="nucleotide sequence ID" value="NZ_CP027668.1"/>
</dbReference>
<sequence length="221" mass="24112">METALYLPVKTFLEGLGFDVKGEIMGCDLVALRDGEPAAVVIGELKQSFTLELVLQAVDRSAAADEVWLAVKASAKGRGREHDSRVKKLCRLCGFGLLSVLPMGGVEVVVDPVPWKPRHDGKRRSRLVAEHRRRRGDPATGGSTRRPIMTAYRQRTLAMAQALAAGPLRPRDLTPFAPDAAAILQRNVYGWFVRQERGIYGLSEAGHAALAAWADHLPAEP</sequence>